<reference evidence="2 3" key="1">
    <citation type="submission" date="2014-02" db="EMBL/GenBank/DDBJ databases">
        <title>The genome sequence of Colletotrichum fioriniae PJ7.</title>
        <authorList>
            <person name="Baroncelli R."/>
            <person name="Thon M.R."/>
        </authorList>
    </citation>
    <scope>NUCLEOTIDE SEQUENCE [LARGE SCALE GENOMIC DNA]</scope>
    <source>
        <strain evidence="2 3">PJ7</strain>
    </source>
</reference>
<dbReference type="InterPro" id="IPR012337">
    <property type="entry name" value="RNaseH-like_sf"/>
</dbReference>
<comment type="caution">
    <text evidence="2">The sequence shown here is derived from an EMBL/GenBank/DDBJ whole genome shotgun (WGS) entry which is preliminary data.</text>
</comment>
<dbReference type="GO" id="GO:0003676">
    <property type="term" value="F:nucleic acid binding"/>
    <property type="evidence" value="ECO:0007669"/>
    <property type="project" value="InterPro"/>
</dbReference>
<organism evidence="2 3">
    <name type="scientific">Colletotrichum fioriniae PJ7</name>
    <dbReference type="NCBI Taxonomy" id="1445577"/>
    <lineage>
        <taxon>Eukaryota</taxon>
        <taxon>Fungi</taxon>
        <taxon>Dikarya</taxon>
        <taxon>Ascomycota</taxon>
        <taxon>Pezizomycotina</taxon>
        <taxon>Sordariomycetes</taxon>
        <taxon>Hypocreomycetidae</taxon>
        <taxon>Glomerellales</taxon>
        <taxon>Glomerellaceae</taxon>
        <taxon>Colletotrichum</taxon>
        <taxon>Colletotrichum acutatum species complex</taxon>
    </lineage>
</organism>
<dbReference type="Proteomes" id="UP000020467">
    <property type="component" value="Unassembled WGS sequence"/>
</dbReference>
<dbReference type="EMBL" id="JARH01000022">
    <property type="protein sequence ID" value="EXF86238.1"/>
    <property type="molecule type" value="Genomic_DNA"/>
</dbReference>
<dbReference type="InterPro" id="IPR003165">
    <property type="entry name" value="Piwi"/>
</dbReference>
<evidence type="ECO:0000259" key="1">
    <source>
        <dbReference type="PROSITE" id="PS50822"/>
    </source>
</evidence>
<dbReference type="HOGENOM" id="CLU_464599_0_0_1"/>
<dbReference type="InterPro" id="IPR032472">
    <property type="entry name" value="ArgoL2"/>
</dbReference>
<dbReference type="SUPFAM" id="SSF101690">
    <property type="entry name" value="PAZ domain"/>
    <property type="match status" value="1"/>
</dbReference>
<dbReference type="Gene3D" id="3.30.420.10">
    <property type="entry name" value="Ribonuclease H-like superfamily/Ribonuclease H"/>
    <property type="match status" value="1"/>
</dbReference>
<proteinExistence type="predicted"/>
<dbReference type="SUPFAM" id="SSF53098">
    <property type="entry name" value="Ribonuclease H-like"/>
    <property type="match status" value="1"/>
</dbReference>
<dbReference type="PROSITE" id="PS50822">
    <property type="entry name" value="PIWI"/>
    <property type="match status" value="1"/>
</dbReference>
<dbReference type="SMART" id="SM00950">
    <property type="entry name" value="Piwi"/>
    <property type="match status" value="1"/>
</dbReference>
<dbReference type="eggNOG" id="KOG1041">
    <property type="taxonomic scope" value="Eukaryota"/>
</dbReference>
<accession>A0A010SMU2</accession>
<name>A0A010SMU2_9PEZI</name>
<dbReference type="KEGG" id="cfj:CFIO01_02297"/>
<dbReference type="AlphaFoldDB" id="A0A010SMU2"/>
<evidence type="ECO:0000313" key="2">
    <source>
        <dbReference type="EMBL" id="EXF86238.1"/>
    </source>
</evidence>
<keyword evidence="3" id="KW-1185">Reference proteome</keyword>
<dbReference type="PANTHER" id="PTHR22891">
    <property type="entry name" value="EUKARYOTIC TRANSLATION INITIATION FACTOR 2C"/>
    <property type="match status" value="1"/>
</dbReference>
<evidence type="ECO:0000313" key="3">
    <source>
        <dbReference type="Proteomes" id="UP000020467"/>
    </source>
</evidence>
<gene>
    <name evidence="2" type="ORF">CFIO01_02297</name>
</gene>
<feature type="domain" description="Piwi" evidence="1">
    <location>
        <begin position="371"/>
        <end position="587"/>
    </location>
</feature>
<dbReference type="Pfam" id="PF16488">
    <property type="entry name" value="ArgoL2"/>
    <property type="match status" value="1"/>
</dbReference>
<dbReference type="OrthoDB" id="10252740at2759"/>
<protein>
    <submittedName>
        <fullName evidence="2">Piwi domain-containing protein</fullName>
    </submittedName>
</protein>
<dbReference type="Pfam" id="PF02171">
    <property type="entry name" value="Piwi"/>
    <property type="match status" value="1"/>
</dbReference>
<sequence length="587" mass="65225">MNEQFILGLVDVQISAKKVPSQPSEDFQSVRLGTGRTLLSVNITHGAFKTDVRVSELYKWSGVDVFGTGNINAHNNARATLSTLSRFLARTRVTVQFPTADGKDVHCQESAPDKSLPLVNLGTANKPMFFPAERCTIAAGRAVSSKLTGDETTAMLDFACRSPSANAISLERGCVAALGLDEPILGVFGITIDKRLLTVPARELPAPMVTYAGPKNLQCRSSWNISGGKFVKAGPRISNWNWVRIAEVDNPRTPIDEVAQSVQEFMQFLNTSRVAIQTQAQNTAHQIIAKGGTKGFFLLVILPRHDTTLYGAVKSLADVHFGFHTVCSVEKTFLKNNLQTFANIGHKWNVKNEGTNYVVKDTIDIVTSAPSLVEMVASVDKDLGQWPAIAWEQHSRQEMLGDELTEKFKSRLLLWRQRNQNRLPEFVIIYRDGVSEGQSTQVLTTELPMIRKACDQLYPPKQHPRLSIIVSVKRHQTRFYPTSEVNMNQKSRNIKNSTVVDRGVTQARCWDFFLTAHTALKGTARPAHYTVLLNEILREKYGVGDSAAVHLEKLTHNLCYLFGRATKAVSICPPAYYGDILCERARV</sequence>
<dbReference type="STRING" id="1445577.A0A010SMU2"/>
<dbReference type="InterPro" id="IPR036085">
    <property type="entry name" value="PAZ_dom_sf"/>
</dbReference>
<dbReference type="Gene3D" id="3.40.50.2300">
    <property type="match status" value="1"/>
</dbReference>
<dbReference type="InterPro" id="IPR036397">
    <property type="entry name" value="RNaseH_sf"/>
</dbReference>